<keyword evidence="1" id="KW-0732">Signal</keyword>
<dbReference type="SUPFAM" id="SSF54427">
    <property type="entry name" value="NTF2-like"/>
    <property type="match status" value="1"/>
</dbReference>
<reference evidence="3" key="1">
    <citation type="submission" date="2021-09" db="EMBL/GenBank/DDBJ databases">
        <title>Genomic analysis of Ralstonia spp.</title>
        <authorList>
            <person name="Aburjaile F."/>
            <person name="Ariute J.C."/>
            <person name="Pais A.K.L."/>
            <person name="Albuquerque G.M.R."/>
            <person name="Silva A.M.F."/>
            <person name="Brenig B."/>
            <person name="Azevedo V."/>
            <person name="Matiuzzi M."/>
            <person name="Ramos R."/>
            <person name="Goes-Neto A."/>
            <person name="Soares S."/>
            <person name="Iseppon A.M.B."/>
            <person name="Souza E."/>
            <person name="Gama M."/>
        </authorList>
    </citation>
    <scope>NUCLEOTIDE SEQUENCE</scope>
    <source>
        <strain evidence="3">B4</strain>
    </source>
</reference>
<dbReference type="EMBL" id="JAIVEX010000012">
    <property type="protein sequence ID" value="MDB0524052.1"/>
    <property type="molecule type" value="Genomic_DNA"/>
</dbReference>
<evidence type="ECO:0000313" key="4">
    <source>
        <dbReference type="Proteomes" id="UP001143674"/>
    </source>
</evidence>
<accession>A0AAE3T5Z7</accession>
<dbReference type="Proteomes" id="UP001143674">
    <property type="component" value="Unassembled WGS sequence"/>
</dbReference>
<proteinExistence type="predicted"/>
<feature type="domain" description="SnoaL-like" evidence="2">
    <location>
        <begin position="57"/>
        <end position="155"/>
    </location>
</feature>
<dbReference type="InterPro" id="IPR037401">
    <property type="entry name" value="SnoaL-like"/>
</dbReference>
<dbReference type="PROSITE" id="PS51257">
    <property type="entry name" value="PROKAR_LIPOPROTEIN"/>
    <property type="match status" value="1"/>
</dbReference>
<dbReference type="GeneID" id="61362501"/>
<comment type="caution">
    <text evidence="3">The sequence shown here is derived from an EMBL/GenBank/DDBJ whole genome shotgun (WGS) entry which is preliminary data.</text>
</comment>
<evidence type="ECO:0000259" key="2">
    <source>
        <dbReference type="Pfam" id="PF12680"/>
    </source>
</evidence>
<organism evidence="3 4">
    <name type="scientific">Ralstonia solanacearum</name>
    <name type="common">Pseudomonas solanacearum</name>
    <dbReference type="NCBI Taxonomy" id="305"/>
    <lineage>
        <taxon>Bacteria</taxon>
        <taxon>Pseudomonadati</taxon>
        <taxon>Pseudomonadota</taxon>
        <taxon>Betaproteobacteria</taxon>
        <taxon>Burkholderiales</taxon>
        <taxon>Burkholderiaceae</taxon>
        <taxon>Ralstonia</taxon>
        <taxon>Ralstonia solanacearum species complex</taxon>
    </lineage>
</organism>
<evidence type="ECO:0000313" key="3">
    <source>
        <dbReference type="EMBL" id="MDB0524052.1"/>
    </source>
</evidence>
<dbReference type="RefSeq" id="WP_014615782.1">
    <property type="nucleotide sequence ID" value="NZ_CDLS01000001.1"/>
</dbReference>
<dbReference type="AlphaFoldDB" id="A0AAE3T5Z7"/>
<sequence>MKMLRHTFASVVLSMAGLACAHAQEAVRPAPNAEALFTSNDPKLHANKQVVYQIIRELLEAGHWERADRYLTPRYIQHNPNAQSGREAVVRFFTEVLKVKPRPVPLTISTPIVAVMAEGDLVTVLYPRTVNTAQGHYTTTWFDTWRIVDGKADEHWDPALKN</sequence>
<dbReference type="InterPro" id="IPR032710">
    <property type="entry name" value="NTF2-like_dom_sf"/>
</dbReference>
<gene>
    <name evidence="3" type="ORF">LBW55_20825</name>
</gene>
<protein>
    <submittedName>
        <fullName evidence="3">Nuclear transport factor 2 family protein</fullName>
    </submittedName>
</protein>
<evidence type="ECO:0000256" key="1">
    <source>
        <dbReference type="SAM" id="SignalP"/>
    </source>
</evidence>
<feature type="signal peptide" evidence="1">
    <location>
        <begin position="1"/>
        <end position="21"/>
    </location>
</feature>
<name>A0AAE3T5Z7_RALSL</name>
<dbReference type="Pfam" id="PF12680">
    <property type="entry name" value="SnoaL_2"/>
    <property type="match status" value="1"/>
</dbReference>
<feature type="chain" id="PRO_5042016170" evidence="1">
    <location>
        <begin position="22"/>
        <end position="162"/>
    </location>
</feature>
<dbReference type="Gene3D" id="3.10.450.50">
    <property type="match status" value="1"/>
</dbReference>